<evidence type="ECO:0000313" key="2">
    <source>
        <dbReference type="EMBL" id="KAJ3665294.1"/>
    </source>
</evidence>
<evidence type="ECO:0000313" key="3">
    <source>
        <dbReference type="Proteomes" id="UP001168821"/>
    </source>
</evidence>
<dbReference type="AlphaFoldDB" id="A0AA38J766"/>
<name>A0AA38J766_9CUCU</name>
<keyword evidence="3" id="KW-1185">Reference proteome</keyword>
<proteinExistence type="predicted"/>
<feature type="chain" id="PRO_5041410351" description="Secreted protein" evidence="1">
    <location>
        <begin position="20"/>
        <end position="235"/>
    </location>
</feature>
<evidence type="ECO:0008006" key="4">
    <source>
        <dbReference type="Google" id="ProtNLM"/>
    </source>
</evidence>
<evidence type="ECO:0000256" key="1">
    <source>
        <dbReference type="SAM" id="SignalP"/>
    </source>
</evidence>
<keyword evidence="1" id="KW-0732">Signal</keyword>
<feature type="signal peptide" evidence="1">
    <location>
        <begin position="1"/>
        <end position="19"/>
    </location>
</feature>
<accession>A0AA38J766</accession>
<sequence>MRVLFLVFVTIVTARVTNPQRQLYDLEDEIREKLENLRSTVRGSISAAISSVDNMMRQLFSFRNYAMLSATSAARELFQTFNNQITTLKDLAHAANQNIDVCLENNEPLLTDLYEDVVNILWECLTFADREMSIIQKEANYKIDTLMSEVNMFDFQVDLCAGDFLCMSSLITEIELAMIKIPQKIGLEVEQVNELFNELKVLIQECMDSKLAHITTEGGAIVTKITDCVNNILIV</sequence>
<dbReference type="EMBL" id="JALNTZ010000001">
    <property type="protein sequence ID" value="KAJ3665294.1"/>
    <property type="molecule type" value="Genomic_DNA"/>
</dbReference>
<comment type="caution">
    <text evidence="2">The sequence shown here is derived from an EMBL/GenBank/DDBJ whole genome shotgun (WGS) entry which is preliminary data.</text>
</comment>
<gene>
    <name evidence="2" type="ORF">Zmor_000795</name>
</gene>
<organism evidence="2 3">
    <name type="scientific">Zophobas morio</name>
    <dbReference type="NCBI Taxonomy" id="2755281"/>
    <lineage>
        <taxon>Eukaryota</taxon>
        <taxon>Metazoa</taxon>
        <taxon>Ecdysozoa</taxon>
        <taxon>Arthropoda</taxon>
        <taxon>Hexapoda</taxon>
        <taxon>Insecta</taxon>
        <taxon>Pterygota</taxon>
        <taxon>Neoptera</taxon>
        <taxon>Endopterygota</taxon>
        <taxon>Coleoptera</taxon>
        <taxon>Polyphaga</taxon>
        <taxon>Cucujiformia</taxon>
        <taxon>Tenebrionidae</taxon>
        <taxon>Zophobas</taxon>
    </lineage>
</organism>
<reference evidence="2" key="1">
    <citation type="journal article" date="2023" name="G3 (Bethesda)">
        <title>Whole genome assemblies of Zophobas morio and Tenebrio molitor.</title>
        <authorList>
            <person name="Kaur S."/>
            <person name="Stinson S.A."/>
            <person name="diCenzo G.C."/>
        </authorList>
    </citation>
    <scope>NUCLEOTIDE SEQUENCE</scope>
    <source>
        <strain evidence="2">QUZm001</strain>
    </source>
</reference>
<protein>
    <recommendedName>
        <fullName evidence="4">Secreted protein</fullName>
    </recommendedName>
</protein>
<dbReference type="Proteomes" id="UP001168821">
    <property type="component" value="Unassembled WGS sequence"/>
</dbReference>